<evidence type="ECO:0000313" key="2">
    <source>
        <dbReference type="EMBL" id="GBP89737.1"/>
    </source>
</evidence>
<keyword evidence="3" id="KW-1185">Reference proteome</keyword>
<comment type="caution">
    <text evidence="2">The sequence shown here is derived from an EMBL/GenBank/DDBJ whole genome shotgun (WGS) entry which is preliminary data.</text>
</comment>
<organism evidence="2 3">
    <name type="scientific">Eumeta variegata</name>
    <name type="common">Bagworm moth</name>
    <name type="synonym">Eumeta japonica</name>
    <dbReference type="NCBI Taxonomy" id="151549"/>
    <lineage>
        <taxon>Eukaryota</taxon>
        <taxon>Metazoa</taxon>
        <taxon>Ecdysozoa</taxon>
        <taxon>Arthropoda</taxon>
        <taxon>Hexapoda</taxon>
        <taxon>Insecta</taxon>
        <taxon>Pterygota</taxon>
        <taxon>Neoptera</taxon>
        <taxon>Endopterygota</taxon>
        <taxon>Lepidoptera</taxon>
        <taxon>Glossata</taxon>
        <taxon>Ditrysia</taxon>
        <taxon>Tineoidea</taxon>
        <taxon>Psychidae</taxon>
        <taxon>Oiketicinae</taxon>
        <taxon>Eumeta</taxon>
    </lineage>
</organism>
<feature type="region of interest" description="Disordered" evidence="1">
    <location>
        <begin position="136"/>
        <end position="164"/>
    </location>
</feature>
<gene>
    <name evidence="2" type="ORF">EVAR_64802_1</name>
</gene>
<dbReference type="EMBL" id="BGZK01002024">
    <property type="protein sequence ID" value="GBP89737.1"/>
    <property type="molecule type" value="Genomic_DNA"/>
</dbReference>
<name>A0A4C1ZSY3_EUMVA</name>
<evidence type="ECO:0000256" key="1">
    <source>
        <dbReference type="SAM" id="MobiDB-lite"/>
    </source>
</evidence>
<dbReference type="Proteomes" id="UP000299102">
    <property type="component" value="Unassembled WGS sequence"/>
</dbReference>
<sequence length="164" mass="18113">MAAANAFATENVAPPSENVTLLLLQLHAIEQCQPFQGPRQAGEQGPVPSRAHSEETELLLTHVRNVCGCQHSVTRQSEPVHLRANHGISTNCGCCVCDYSLHYEEKTKISPGGLKSSIEIATEIILCPARQQIIPSSRTRRKHKQKMPATHLAARLPRARQRVR</sequence>
<proteinExistence type="predicted"/>
<reference evidence="2 3" key="1">
    <citation type="journal article" date="2019" name="Commun. Biol.">
        <title>The bagworm genome reveals a unique fibroin gene that provides high tensile strength.</title>
        <authorList>
            <person name="Kono N."/>
            <person name="Nakamura H."/>
            <person name="Ohtoshi R."/>
            <person name="Tomita M."/>
            <person name="Numata K."/>
            <person name="Arakawa K."/>
        </authorList>
    </citation>
    <scope>NUCLEOTIDE SEQUENCE [LARGE SCALE GENOMIC DNA]</scope>
</reference>
<accession>A0A4C1ZSY3</accession>
<protein>
    <submittedName>
        <fullName evidence="2">Uncharacterized protein</fullName>
    </submittedName>
</protein>
<dbReference type="AlphaFoldDB" id="A0A4C1ZSY3"/>
<evidence type="ECO:0000313" key="3">
    <source>
        <dbReference type="Proteomes" id="UP000299102"/>
    </source>
</evidence>